<dbReference type="InterPro" id="IPR051532">
    <property type="entry name" value="Ester_Hydrolysis_Enzymes"/>
</dbReference>
<dbReference type="PROSITE" id="PS01098">
    <property type="entry name" value="LIPASE_GDSL_SER"/>
    <property type="match status" value="1"/>
</dbReference>
<dbReference type="GO" id="GO:0006629">
    <property type="term" value="P:lipid metabolic process"/>
    <property type="evidence" value="ECO:0007669"/>
    <property type="project" value="InterPro"/>
</dbReference>
<dbReference type="AlphaFoldDB" id="A0A7C9GMI9"/>
<dbReference type="Gene3D" id="3.40.50.1110">
    <property type="entry name" value="SGNH hydrolase"/>
    <property type="match status" value="1"/>
</dbReference>
<proteinExistence type="predicted"/>
<dbReference type="InterPro" id="IPR013830">
    <property type="entry name" value="SGNH_hydro"/>
</dbReference>
<keyword evidence="1" id="KW-0732">Signal</keyword>
<keyword evidence="4" id="KW-1185">Reference proteome</keyword>
<sequence length="212" mass="22367">MNGRLYQLAALLALLFLSQAAVAKSRTILAFGDSLTAGYQLRPGEGFAPQLQKALRAKGRDVTVINAGVSGDTTAQGKARIAWGLQGLKTKPDLVIVELGANDMLRGQSPATAKANLDAIIKDFKARGVRVLLAGMLAQPNLGATYARDFNALYPALAKANKVALYPFFMDGVAAVPGMQLSDGLHPTPKGLTVIVNKITPFVLRELDALPG</sequence>
<dbReference type="PANTHER" id="PTHR30383">
    <property type="entry name" value="THIOESTERASE 1/PROTEASE 1/LYSOPHOSPHOLIPASE L1"/>
    <property type="match status" value="1"/>
</dbReference>
<feature type="signal peptide" evidence="1">
    <location>
        <begin position="1"/>
        <end position="23"/>
    </location>
</feature>
<reference evidence="3 4" key="1">
    <citation type="submission" date="2019-09" db="EMBL/GenBank/DDBJ databases">
        <title>Polymorphobacter sp. isolated from a lake in China.</title>
        <authorList>
            <person name="Liu Z."/>
        </authorList>
    </citation>
    <scope>NUCLEOTIDE SEQUENCE [LARGE SCALE GENOMIC DNA]</scope>
    <source>
        <strain evidence="3 4">D40P</strain>
    </source>
</reference>
<accession>A0A7C9GMI9</accession>
<name>A0A7C9GMI9_9SPHN</name>
<dbReference type="GO" id="GO:0004622">
    <property type="term" value="F:phosphatidylcholine lysophospholipase activity"/>
    <property type="evidence" value="ECO:0007669"/>
    <property type="project" value="TreeGrafter"/>
</dbReference>
<organism evidence="3 4">
    <name type="scientific">Sandarakinorhabdus fusca</name>
    <dbReference type="NCBI Taxonomy" id="1439888"/>
    <lineage>
        <taxon>Bacteria</taxon>
        <taxon>Pseudomonadati</taxon>
        <taxon>Pseudomonadota</taxon>
        <taxon>Alphaproteobacteria</taxon>
        <taxon>Sphingomonadales</taxon>
        <taxon>Sphingosinicellaceae</taxon>
        <taxon>Sandarakinorhabdus</taxon>
    </lineage>
</organism>
<comment type="caution">
    <text evidence="3">The sequence shown here is derived from an EMBL/GenBank/DDBJ whole genome shotgun (WGS) entry which is preliminary data.</text>
</comment>
<feature type="chain" id="PRO_5028895564" evidence="1">
    <location>
        <begin position="24"/>
        <end position="212"/>
    </location>
</feature>
<dbReference type="Proteomes" id="UP000481327">
    <property type="component" value="Unassembled WGS sequence"/>
</dbReference>
<dbReference type="EMBL" id="WIOL01000001">
    <property type="protein sequence ID" value="MQT16052.1"/>
    <property type="molecule type" value="Genomic_DNA"/>
</dbReference>
<dbReference type="PANTHER" id="PTHR30383:SF24">
    <property type="entry name" value="THIOESTERASE 1_PROTEASE 1_LYSOPHOSPHOLIPASE L1"/>
    <property type="match status" value="1"/>
</dbReference>
<evidence type="ECO:0000256" key="1">
    <source>
        <dbReference type="SAM" id="SignalP"/>
    </source>
</evidence>
<dbReference type="InterPro" id="IPR036514">
    <property type="entry name" value="SGNH_hydro_sf"/>
</dbReference>
<dbReference type="OrthoDB" id="9786188at2"/>
<dbReference type="InterPro" id="IPR008265">
    <property type="entry name" value="Lipase_GDSL_AS"/>
</dbReference>
<dbReference type="SUPFAM" id="SSF52266">
    <property type="entry name" value="SGNH hydrolase"/>
    <property type="match status" value="1"/>
</dbReference>
<gene>
    <name evidence="3" type="ORF">F3168_02090</name>
</gene>
<dbReference type="Pfam" id="PF13472">
    <property type="entry name" value="Lipase_GDSL_2"/>
    <property type="match status" value="1"/>
</dbReference>
<protein>
    <submittedName>
        <fullName evidence="3">Arylesterase</fullName>
    </submittedName>
</protein>
<feature type="domain" description="SGNH hydrolase-type esterase" evidence="2">
    <location>
        <begin position="30"/>
        <end position="191"/>
    </location>
</feature>
<evidence type="ECO:0000259" key="2">
    <source>
        <dbReference type="Pfam" id="PF13472"/>
    </source>
</evidence>
<dbReference type="CDD" id="cd01822">
    <property type="entry name" value="Lysophospholipase_L1_like"/>
    <property type="match status" value="1"/>
</dbReference>
<evidence type="ECO:0000313" key="3">
    <source>
        <dbReference type="EMBL" id="MQT16052.1"/>
    </source>
</evidence>
<evidence type="ECO:0000313" key="4">
    <source>
        <dbReference type="Proteomes" id="UP000481327"/>
    </source>
</evidence>